<feature type="region of interest" description="Disordered" evidence="1">
    <location>
        <begin position="377"/>
        <end position="396"/>
    </location>
</feature>
<dbReference type="PROSITE" id="PS51257">
    <property type="entry name" value="PROKAR_LIPOPROTEIN"/>
    <property type="match status" value="1"/>
</dbReference>
<feature type="region of interest" description="Disordered" evidence="1">
    <location>
        <begin position="32"/>
        <end position="70"/>
    </location>
</feature>
<reference evidence="4" key="1">
    <citation type="submission" date="2021-06" db="EMBL/GenBank/DDBJ databases">
        <title>Novel Mycoplasma species detected in California sea lions (Zalophus californianus) from the USA.</title>
        <authorList>
            <person name="Volokhov D.V."/>
            <person name="Furtak V.A."/>
            <person name="Zagorodnyaya T.A."/>
        </authorList>
    </citation>
    <scope>NUCLEOTIDE SEQUENCE [LARGE SCALE GENOMIC DNA]</scope>
    <source>
        <strain evidence="4">CSL 5346</strain>
    </source>
</reference>
<dbReference type="NCBIfam" id="NF045841">
    <property type="entry name" value="Ig_SerProt_MIP"/>
    <property type="match status" value="1"/>
</dbReference>
<keyword evidence="2" id="KW-0732">Signal</keyword>
<name>A0ABS6DPU8_9MOLU</name>
<keyword evidence="5" id="KW-1185">Reference proteome</keyword>
<evidence type="ECO:0000313" key="4">
    <source>
        <dbReference type="EMBL" id="MBU4692278.1"/>
    </source>
</evidence>
<feature type="signal peptide" evidence="2">
    <location>
        <begin position="1"/>
        <end position="24"/>
    </location>
</feature>
<sequence length="866" mass="99463">MKKTKFKYLLSIIATLSTITPLIAISCAEPVKKDNTNSNTSDKNKNNPTTENNNSDTNNSNGTHSQQTEVPQELKTITNKSFDELFTLNFLNNHQKTDITPETARNRTQEVLEVKLKPAFESQISIRLLDVALEKDANATGRLSFVIEIKSKSSNKKTIKTYPLTGFKTTPMGISDDGTIQYKPSIQSPDEIQKYNSLNQKQRFAKDNEKYMEGLKRQYQNQGVSEVRKDLKYNAERAKKFNDIAKTIGLDTYENNAYKGLTLPVYNNDGTVEGLSFTGKSNPEVFSDIDFLGRNPYQSIGLARMLPNQTYKDIALQTFIGTFSYKDDFKEDIERVKRSKQEVESWSENGPELKKYKDQLKEIVEQNRTIYEYDYQSRKEKTTEPHDIQSLEEEHKKRNKEFDDEIAKINAYTKQTIIDQHDEKIKKYEADAKLDTKFRGGSGTLSILDYEIPKDGKYPTKWFFATNSHVAKLMSSPTFQGFSLTRLEPNVGLNTKLKISGFEPLLKTFQFNGQNISQHVTKVYDALDYLESSPSQFLTKELQAKYNGVEEMADFAVIEVDFKTLVEDQTISQSIYKTAEFGKNMSENRNANELAKEITNNYVALPDNKKTSFLSTSYLKDYSKIDFPILKDPSKKVDELFALGYPSSKEDFFLRKYEDYKQYESRESYNSLWTNSDYRFYYAQTNGEDGPSNIDEERLKKGNWLSYQIGLRTFADKPGINDAFLISPIRGNELYSTYDENKQLKQYINTGLQYMLRHYVPIGGSSGSSVRNQDYKIVGYHSTIIPVAKTDFVVALRSEGFKYNGAFGEYNLPQYDLIYGGGEGQKTSYRQALEKLANEHKLSNTWIFQHGFAADNIPEEFKFKDR</sequence>
<evidence type="ECO:0000256" key="1">
    <source>
        <dbReference type="SAM" id="MobiDB-lite"/>
    </source>
</evidence>
<dbReference type="RefSeq" id="WP_216488706.1">
    <property type="nucleotide sequence ID" value="NZ_JAHMHH010000001.1"/>
</dbReference>
<evidence type="ECO:0000256" key="2">
    <source>
        <dbReference type="SAM" id="SignalP"/>
    </source>
</evidence>
<dbReference type="Pfam" id="PF01732">
    <property type="entry name" value="Mycop_pep_DUF31"/>
    <property type="match status" value="1"/>
</dbReference>
<dbReference type="EMBL" id="JAHMHH010000001">
    <property type="protein sequence ID" value="MBU4692278.1"/>
    <property type="molecule type" value="Genomic_DNA"/>
</dbReference>
<feature type="compositionally biased region" description="Low complexity" evidence="1">
    <location>
        <begin position="36"/>
        <end position="61"/>
    </location>
</feature>
<evidence type="ECO:0000313" key="5">
    <source>
        <dbReference type="Proteomes" id="UP000718793"/>
    </source>
</evidence>
<accession>A0ABS6DPU8</accession>
<gene>
    <name evidence="4" type="ORF">KQ875_01540</name>
</gene>
<evidence type="ECO:0000259" key="3">
    <source>
        <dbReference type="Pfam" id="PF01732"/>
    </source>
</evidence>
<dbReference type="InterPro" id="IPR022382">
    <property type="entry name" value="Mycoplasma_peptidase_DUF31"/>
</dbReference>
<protein>
    <recommendedName>
        <fullName evidence="3">DUF31 domain-containing protein</fullName>
    </recommendedName>
</protein>
<feature type="domain" description="DUF31" evidence="3">
    <location>
        <begin position="425"/>
        <end position="780"/>
    </location>
</feature>
<dbReference type="Proteomes" id="UP000718793">
    <property type="component" value="Unassembled WGS sequence"/>
</dbReference>
<organism evidence="4 5">
    <name type="scientific">Mycoplasma zalophi</name>
    <dbReference type="NCBI Taxonomy" id="191287"/>
    <lineage>
        <taxon>Bacteria</taxon>
        <taxon>Bacillati</taxon>
        <taxon>Mycoplasmatota</taxon>
        <taxon>Mollicutes</taxon>
        <taxon>Mycoplasmataceae</taxon>
        <taxon>Mycoplasma</taxon>
    </lineage>
</organism>
<comment type="caution">
    <text evidence="4">The sequence shown here is derived from an EMBL/GenBank/DDBJ whole genome shotgun (WGS) entry which is preliminary data.</text>
</comment>
<feature type="chain" id="PRO_5045918241" description="DUF31 domain-containing protein" evidence="2">
    <location>
        <begin position="25"/>
        <end position="866"/>
    </location>
</feature>
<proteinExistence type="predicted"/>
<dbReference type="NCBIfam" id="NF045842">
    <property type="entry name" value="MIP_near_MIB"/>
    <property type="match status" value="1"/>
</dbReference>